<dbReference type="Gene3D" id="3.40.50.150">
    <property type="entry name" value="Vaccinia Virus protein VP39"/>
    <property type="match status" value="1"/>
</dbReference>
<feature type="compositionally biased region" description="Basic and acidic residues" evidence="3">
    <location>
        <begin position="1"/>
        <end position="10"/>
    </location>
</feature>
<dbReference type="InterPro" id="IPR002052">
    <property type="entry name" value="DNA_methylase_N6_adenine_CS"/>
</dbReference>
<dbReference type="RefSeq" id="WP_034815014.1">
    <property type="nucleotide sequence ID" value="NZ_JANIEK010000006.1"/>
</dbReference>
<keyword evidence="1 4" id="KW-0489">Methyltransferase</keyword>
<keyword evidence="5" id="KW-1185">Reference proteome</keyword>
<dbReference type="PANTHER" id="PTHR43542:SF1">
    <property type="entry name" value="METHYLTRANSFERASE"/>
    <property type="match status" value="1"/>
</dbReference>
<dbReference type="Pfam" id="PF03602">
    <property type="entry name" value="Cons_hypoth95"/>
    <property type="match status" value="1"/>
</dbReference>
<accession>A0ABT2KVZ5</accession>
<keyword evidence="2 4" id="KW-0808">Transferase</keyword>
<evidence type="ECO:0000313" key="4">
    <source>
        <dbReference type="EMBL" id="MCT4794501.1"/>
    </source>
</evidence>
<dbReference type="PROSITE" id="PS00092">
    <property type="entry name" value="N6_MTASE"/>
    <property type="match status" value="1"/>
</dbReference>
<dbReference type="Proteomes" id="UP001206821">
    <property type="component" value="Unassembled WGS sequence"/>
</dbReference>
<dbReference type="CDD" id="cd02440">
    <property type="entry name" value="AdoMet_MTases"/>
    <property type="match status" value="1"/>
</dbReference>
<evidence type="ECO:0000256" key="1">
    <source>
        <dbReference type="ARBA" id="ARBA00022603"/>
    </source>
</evidence>
<evidence type="ECO:0000313" key="5">
    <source>
        <dbReference type="Proteomes" id="UP001206821"/>
    </source>
</evidence>
<reference evidence="4 5" key="1">
    <citation type="submission" date="2022-07" db="EMBL/GenBank/DDBJ databases">
        <title>Genomic and pangenome structural analysis of the polyextremophile Exiguobacterium.</title>
        <authorList>
            <person name="Shen L."/>
        </authorList>
    </citation>
    <scope>NUCLEOTIDE SEQUENCE [LARGE SCALE GENOMIC DNA]</scope>
    <source>
        <strain evidence="4 5">12_1</strain>
    </source>
</reference>
<dbReference type="GO" id="GO:0052913">
    <property type="term" value="F:16S rRNA (guanine(966)-N(2))-methyltransferase activity"/>
    <property type="evidence" value="ECO:0007669"/>
    <property type="project" value="UniProtKB-EC"/>
</dbReference>
<comment type="caution">
    <text evidence="4">The sequence shown here is derived from an EMBL/GenBank/DDBJ whole genome shotgun (WGS) entry which is preliminary data.</text>
</comment>
<dbReference type="PANTHER" id="PTHR43542">
    <property type="entry name" value="METHYLTRANSFERASE"/>
    <property type="match status" value="1"/>
</dbReference>
<organism evidence="4 5">
    <name type="scientific">Exiguobacterium alkaliphilum</name>
    <dbReference type="NCBI Taxonomy" id="1428684"/>
    <lineage>
        <taxon>Bacteria</taxon>
        <taxon>Bacillati</taxon>
        <taxon>Bacillota</taxon>
        <taxon>Bacilli</taxon>
        <taxon>Bacillales</taxon>
        <taxon>Bacillales Family XII. Incertae Sedis</taxon>
        <taxon>Exiguobacterium</taxon>
    </lineage>
</organism>
<dbReference type="EC" id="2.1.1.171" evidence="4"/>
<evidence type="ECO:0000256" key="3">
    <source>
        <dbReference type="SAM" id="MobiDB-lite"/>
    </source>
</evidence>
<dbReference type="InterPro" id="IPR029063">
    <property type="entry name" value="SAM-dependent_MTases_sf"/>
</dbReference>
<dbReference type="InterPro" id="IPR004398">
    <property type="entry name" value="RNA_MeTrfase_RsmD"/>
</dbReference>
<dbReference type="PIRSF" id="PIRSF004553">
    <property type="entry name" value="CHP00095"/>
    <property type="match status" value="1"/>
</dbReference>
<dbReference type="NCBIfam" id="TIGR00095">
    <property type="entry name" value="16S rRNA (guanine(966)-N(2))-methyltransferase RsmD"/>
    <property type="match status" value="1"/>
</dbReference>
<feature type="region of interest" description="Disordered" evidence="3">
    <location>
        <begin position="1"/>
        <end position="23"/>
    </location>
</feature>
<protein>
    <submittedName>
        <fullName evidence="4">16S rRNA (Guanine(966)-N(2))-methyltransferase RsmD</fullName>
        <ecNumber evidence="4">2.1.1.171</ecNumber>
    </submittedName>
</protein>
<name>A0ABT2KVZ5_9BACL</name>
<dbReference type="EMBL" id="JANIEK010000006">
    <property type="protein sequence ID" value="MCT4794501.1"/>
    <property type="molecule type" value="Genomic_DNA"/>
</dbReference>
<evidence type="ECO:0000256" key="2">
    <source>
        <dbReference type="ARBA" id="ARBA00022679"/>
    </source>
</evidence>
<dbReference type="SUPFAM" id="SSF53335">
    <property type="entry name" value="S-adenosyl-L-methionine-dependent methyltransferases"/>
    <property type="match status" value="1"/>
</dbReference>
<gene>
    <name evidence="4" type="primary">rsmD</name>
    <name evidence="4" type="ORF">NQG31_03035</name>
</gene>
<sequence length="188" mass="20954">MRVISGERKGTRLKAVPGSATRPTTDKVKESLFNIIGPYFAGGDALDLYAGSGGLGIEALSRGCDHAVFVDKQTKAIQTIQENLRVTRYEANATVYRQDARQALDELITSGREFKLIFMDPPYHAETHETFLQLIEANHLLTDNGVVVCEHGSEAELPERVGRLEKIKVQRYSDVITISFYEYASTEE</sequence>
<proteinExistence type="predicted"/>